<dbReference type="GO" id="GO:0046872">
    <property type="term" value="F:metal ion binding"/>
    <property type="evidence" value="ECO:0007669"/>
    <property type="project" value="UniProtKB-KW"/>
</dbReference>
<protein>
    <recommendedName>
        <fullName evidence="18">Serine/threonine-protein kinase sgk-1</fullName>
        <ecNumber evidence="2">2.7.11.1</ecNumber>
    </recommendedName>
    <alternativeName>
        <fullName evidence="19">Serum- and glucocorticoid-inducible kinase homolog</fullName>
    </alternativeName>
    <alternativeName>
        <fullName evidence="14">Serum/glucocorticoid-regulated kinase 1</fullName>
    </alternativeName>
</protein>
<proteinExistence type="inferred from homology"/>
<keyword evidence="13" id="KW-0539">Nucleus</keyword>
<dbReference type="Gene3D" id="1.10.510.10">
    <property type="entry name" value="Transferase(Phosphotransferase) domain 1"/>
    <property type="match status" value="1"/>
</dbReference>
<evidence type="ECO:0000256" key="21">
    <source>
        <dbReference type="RuleBase" id="RU000304"/>
    </source>
</evidence>
<dbReference type="InParanoid" id="A0A3B5RAP2"/>
<evidence type="ECO:0000256" key="3">
    <source>
        <dbReference type="ARBA" id="ARBA00022475"/>
    </source>
</evidence>
<evidence type="ECO:0000256" key="12">
    <source>
        <dbReference type="ARBA" id="ARBA00023136"/>
    </source>
</evidence>
<evidence type="ECO:0000256" key="9">
    <source>
        <dbReference type="ARBA" id="ARBA00022741"/>
    </source>
</evidence>
<dbReference type="EC" id="2.7.11.1" evidence="2"/>
<dbReference type="InterPro" id="IPR011009">
    <property type="entry name" value="Kinase-like_dom_sf"/>
</dbReference>
<dbReference type="PROSITE" id="PS00107">
    <property type="entry name" value="PROTEIN_KINASE_ATP"/>
    <property type="match status" value="1"/>
</dbReference>
<name>A0A3B5RAP2_XIPMA</name>
<keyword evidence="6" id="KW-0597">Phosphoprotein</keyword>
<dbReference type="STRING" id="8083.ENSXMAP00000038971"/>
<evidence type="ECO:0000256" key="15">
    <source>
        <dbReference type="ARBA" id="ARBA00047899"/>
    </source>
</evidence>
<sequence>MTLTQERPLTYAKMKGLVTFISDVLKEKKVGFSDFLHKLVSTHKPCQHLDTQKLLKRQSKLRRQKQEKAASSLVNAETSQVKPSDFDYLKVIGTGSFGKVLLARHRKEGGYYAVKVLDKQMIIKRKEQRHVMVERSVLLKGLKHPFLVGLHFSFQTPKTLYFVLDFANGGELFYHLQREGSFPEPRAAFYAAEIAAALGYLHSLSIVYRDLKPENILLDSEGHVMLTDFGLCKEGVAVGGITHTFCGTPEYLAPEVLLGQPYSLAVDWWGLGAVLFEMLSGLPPFYSSSRLEMLENILYSPLRLPSGLSEGAHSLLKGLLERNISKRLGQRLDIEELKEHQFFASINWDDLVARKVRPLFIPKVVRINQKMVRNIISTSSQLVLIVLSFSRPVLVMCVTSLLRSHCSLSLPPSTTGRRQPLPAQPFLDSPS</sequence>
<dbReference type="InterPro" id="IPR017441">
    <property type="entry name" value="Protein_kinase_ATP_BS"/>
</dbReference>
<dbReference type="SMART" id="SM00220">
    <property type="entry name" value="S_TKc"/>
    <property type="match status" value="1"/>
</dbReference>
<dbReference type="OMA" id="MYLARHN"/>
<evidence type="ECO:0000256" key="16">
    <source>
        <dbReference type="ARBA" id="ARBA00048679"/>
    </source>
</evidence>
<dbReference type="GeneTree" id="ENSGT00940000164496"/>
<comment type="subcellular location">
    <subcellularLocation>
        <location evidence="1">Cell membrane</location>
    </subcellularLocation>
</comment>
<dbReference type="GO" id="GO:0005524">
    <property type="term" value="F:ATP binding"/>
    <property type="evidence" value="ECO:0007669"/>
    <property type="project" value="UniProtKB-UniRule"/>
</dbReference>
<organism evidence="24 25">
    <name type="scientific">Xiphophorus maculatus</name>
    <name type="common">Southern platyfish</name>
    <name type="synonym">Platypoecilus maculatus</name>
    <dbReference type="NCBI Taxonomy" id="8083"/>
    <lineage>
        <taxon>Eukaryota</taxon>
        <taxon>Metazoa</taxon>
        <taxon>Chordata</taxon>
        <taxon>Craniata</taxon>
        <taxon>Vertebrata</taxon>
        <taxon>Euteleostomi</taxon>
        <taxon>Actinopterygii</taxon>
        <taxon>Neopterygii</taxon>
        <taxon>Teleostei</taxon>
        <taxon>Neoteleostei</taxon>
        <taxon>Acanthomorphata</taxon>
        <taxon>Ovalentaria</taxon>
        <taxon>Atherinomorphae</taxon>
        <taxon>Cyprinodontiformes</taxon>
        <taxon>Poeciliidae</taxon>
        <taxon>Poeciliinae</taxon>
        <taxon>Xiphophorus</taxon>
    </lineage>
</organism>
<dbReference type="Ensembl" id="ENSXMAT00000021304.1">
    <property type="protein sequence ID" value="ENSXMAP00000038971.1"/>
    <property type="gene ID" value="ENSXMAG00000027151.1"/>
</dbReference>
<evidence type="ECO:0000313" key="25">
    <source>
        <dbReference type="Proteomes" id="UP000002852"/>
    </source>
</evidence>
<dbReference type="Proteomes" id="UP000002852">
    <property type="component" value="Unassembled WGS sequence"/>
</dbReference>
<reference evidence="25" key="1">
    <citation type="submission" date="2012-01" db="EMBL/GenBank/DDBJ databases">
        <authorList>
            <person name="Walter R."/>
            <person name="Schartl M."/>
            <person name="Warren W."/>
        </authorList>
    </citation>
    <scope>NUCLEOTIDE SEQUENCE [LARGE SCALE GENOMIC DNA]</scope>
    <source>
        <strain evidence="25">JP 163 A</strain>
    </source>
</reference>
<comment type="similarity">
    <text evidence="21">Belongs to the protein kinase superfamily.</text>
</comment>
<dbReference type="AlphaFoldDB" id="A0A3B5RAP2"/>
<comment type="catalytic activity">
    <reaction evidence="15">
        <text>L-threonyl-[protein] + ATP = O-phospho-L-threonyl-[protein] + ADP + H(+)</text>
        <dbReference type="Rhea" id="RHEA:46608"/>
        <dbReference type="Rhea" id="RHEA-COMP:11060"/>
        <dbReference type="Rhea" id="RHEA-COMP:11605"/>
        <dbReference type="ChEBI" id="CHEBI:15378"/>
        <dbReference type="ChEBI" id="CHEBI:30013"/>
        <dbReference type="ChEBI" id="CHEBI:30616"/>
        <dbReference type="ChEBI" id="CHEBI:61977"/>
        <dbReference type="ChEBI" id="CHEBI:456216"/>
        <dbReference type="EC" id="2.7.11.1"/>
    </reaction>
</comment>
<evidence type="ECO:0000256" key="19">
    <source>
        <dbReference type="ARBA" id="ARBA00082982"/>
    </source>
</evidence>
<evidence type="ECO:0000256" key="2">
    <source>
        <dbReference type="ARBA" id="ARBA00012513"/>
    </source>
</evidence>
<keyword evidence="8" id="KW-0479">Metal-binding</keyword>
<accession>A0A3B5RAP2</accession>
<dbReference type="InterPro" id="IPR008271">
    <property type="entry name" value="Ser/Thr_kinase_AS"/>
</dbReference>
<dbReference type="PROSITE" id="PS00108">
    <property type="entry name" value="PROTEIN_KINASE_ST"/>
    <property type="match status" value="1"/>
</dbReference>
<keyword evidence="25" id="KW-1185">Reference proteome</keyword>
<keyword evidence="12" id="KW-0472">Membrane</keyword>
<evidence type="ECO:0000256" key="17">
    <source>
        <dbReference type="ARBA" id="ARBA00063445"/>
    </source>
</evidence>
<dbReference type="PROSITE" id="PS50011">
    <property type="entry name" value="PROTEIN_KINASE_DOM"/>
    <property type="match status" value="1"/>
</dbReference>
<dbReference type="GO" id="GO:0005886">
    <property type="term" value="C:plasma membrane"/>
    <property type="evidence" value="ECO:0007669"/>
    <property type="project" value="UniProtKB-SubCell"/>
</dbReference>
<keyword evidence="9 20" id="KW-0547">Nucleotide-binding</keyword>
<dbReference type="FunFam" id="1.10.510.10:FF:000008">
    <property type="entry name" value="Non-specific serine/threonine protein kinase"/>
    <property type="match status" value="1"/>
</dbReference>
<evidence type="ECO:0000256" key="4">
    <source>
        <dbReference type="ARBA" id="ARBA00022490"/>
    </source>
</evidence>
<evidence type="ECO:0000256" key="8">
    <source>
        <dbReference type="ARBA" id="ARBA00022723"/>
    </source>
</evidence>
<evidence type="ECO:0000259" key="23">
    <source>
        <dbReference type="PROSITE" id="PS50011"/>
    </source>
</evidence>
<feature type="domain" description="Protein kinase" evidence="23">
    <location>
        <begin position="86"/>
        <end position="343"/>
    </location>
</feature>
<dbReference type="FunFam" id="3.30.200.20:FF:000681">
    <property type="entry name" value="Non-specific serine/threonine protein kinase"/>
    <property type="match status" value="1"/>
</dbReference>
<dbReference type="Gene3D" id="3.30.200.20">
    <property type="entry name" value="Phosphorylase Kinase, domain 1"/>
    <property type="match status" value="1"/>
</dbReference>
<evidence type="ECO:0000313" key="24">
    <source>
        <dbReference type="Ensembl" id="ENSXMAP00000038971.1"/>
    </source>
</evidence>
<evidence type="ECO:0000256" key="6">
    <source>
        <dbReference type="ARBA" id="ARBA00022553"/>
    </source>
</evidence>
<evidence type="ECO:0000256" key="7">
    <source>
        <dbReference type="ARBA" id="ARBA00022679"/>
    </source>
</evidence>
<evidence type="ECO:0000256" key="18">
    <source>
        <dbReference type="ARBA" id="ARBA00068208"/>
    </source>
</evidence>
<keyword evidence="11 20" id="KW-0067">ATP-binding</keyword>
<keyword evidence="7" id="KW-0808">Transferase</keyword>
<dbReference type="Pfam" id="PF00069">
    <property type="entry name" value="Pkinase"/>
    <property type="match status" value="1"/>
</dbReference>
<keyword evidence="3" id="KW-1003">Cell membrane</keyword>
<reference evidence="24" key="3">
    <citation type="submission" date="2025-08" db="UniProtKB">
        <authorList>
            <consortium name="Ensembl"/>
        </authorList>
    </citation>
    <scope>IDENTIFICATION</scope>
    <source>
        <strain evidence="24">JP 163 A</strain>
    </source>
</reference>
<reference evidence="25" key="2">
    <citation type="journal article" date="2013" name="Nat. Genet.">
        <title>The genome of the platyfish, Xiphophorus maculatus, provides insights into evolutionary adaptation and several complex traits.</title>
        <authorList>
            <person name="Schartl M."/>
            <person name="Walter R.B."/>
            <person name="Shen Y."/>
            <person name="Garcia T."/>
            <person name="Catchen J."/>
            <person name="Amores A."/>
            <person name="Braasch I."/>
            <person name="Chalopin D."/>
            <person name="Volff J.N."/>
            <person name="Lesch K.P."/>
            <person name="Bisazza A."/>
            <person name="Minx P."/>
            <person name="Hillier L."/>
            <person name="Wilson R.K."/>
            <person name="Fuerstenberg S."/>
            <person name="Boore J."/>
            <person name="Searle S."/>
            <person name="Postlethwait J.H."/>
            <person name="Warren W.C."/>
        </authorList>
    </citation>
    <scope>NUCLEOTIDE SEQUENCE [LARGE SCALE GENOMIC DNA]</scope>
    <source>
        <strain evidence="25">JP 163 A</strain>
    </source>
</reference>
<feature type="region of interest" description="Disordered" evidence="22">
    <location>
        <begin position="412"/>
        <end position="431"/>
    </location>
</feature>
<evidence type="ECO:0000256" key="11">
    <source>
        <dbReference type="ARBA" id="ARBA00022840"/>
    </source>
</evidence>
<evidence type="ECO:0000256" key="10">
    <source>
        <dbReference type="ARBA" id="ARBA00022777"/>
    </source>
</evidence>
<evidence type="ECO:0000256" key="13">
    <source>
        <dbReference type="ARBA" id="ARBA00023242"/>
    </source>
</evidence>
<comment type="catalytic activity">
    <reaction evidence="16">
        <text>L-seryl-[protein] + ATP = O-phospho-L-seryl-[protein] + ADP + H(+)</text>
        <dbReference type="Rhea" id="RHEA:17989"/>
        <dbReference type="Rhea" id="RHEA-COMP:9863"/>
        <dbReference type="Rhea" id="RHEA-COMP:11604"/>
        <dbReference type="ChEBI" id="CHEBI:15378"/>
        <dbReference type="ChEBI" id="CHEBI:29999"/>
        <dbReference type="ChEBI" id="CHEBI:30616"/>
        <dbReference type="ChEBI" id="CHEBI:83421"/>
        <dbReference type="ChEBI" id="CHEBI:456216"/>
        <dbReference type="EC" id="2.7.11.1"/>
    </reaction>
</comment>
<evidence type="ECO:0000256" key="14">
    <source>
        <dbReference type="ARBA" id="ARBA00042467"/>
    </source>
</evidence>
<reference evidence="24" key="4">
    <citation type="submission" date="2025-09" db="UniProtKB">
        <authorList>
            <consortium name="Ensembl"/>
        </authorList>
    </citation>
    <scope>IDENTIFICATION</scope>
    <source>
        <strain evidence="24">JP 163 A</strain>
    </source>
</reference>
<dbReference type="SUPFAM" id="SSF56112">
    <property type="entry name" value="Protein kinase-like (PK-like)"/>
    <property type="match status" value="1"/>
</dbReference>
<evidence type="ECO:0000256" key="1">
    <source>
        <dbReference type="ARBA" id="ARBA00004236"/>
    </source>
</evidence>
<dbReference type="InterPro" id="IPR000719">
    <property type="entry name" value="Prot_kinase_dom"/>
</dbReference>
<evidence type="ECO:0000256" key="5">
    <source>
        <dbReference type="ARBA" id="ARBA00022527"/>
    </source>
</evidence>
<keyword evidence="5 21" id="KW-0723">Serine/threonine-protein kinase</keyword>
<dbReference type="GO" id="GO:0004674">
    <property type="term" value="F:protein serine/threonine kinase activity"/>
    <property type="evidence" value="ECO:0007669"/>
    <property type="project" value="UniProtKB-KW"/>
</dbReference>
<evidence type="ECO:0000256" key="20">
    <source>
        <dbReference type="PROSITE-ProRule" id="PRU10141"/>
    </source>
</evidence>
<comment type="subunit">
    <text evidence="17">Interacts with pdk-1, akt-1, akt-2 and daf-16. Part of a complex containing sgk-1, akt-1 and akt-2. Interacts with let-92 phosphatase regulatory subunit pptr-1.</text>
</comment>
<keyword evidence="4" id="KW-0963">Cytoplasm</keyword>
<feature type="binding site" evidence="20">
    <location>
        <position position="124"/>
    </location>
    <ligand>
        <name>ATP</name>
        <dbReference type="ChEBI" id="CHEBI:30616"/>
    </ligand>
</feature>
<evidence type="ECO:0000256" key="22">
    <source>
        <dbReference type="SAM" id="MobiDB-lite"/>
    </source>
</evidence>
<dbReference type="PANTHER" id="PTHR24351">
    <property type="entry name" value="RIBOSOMAL PROTEIN S6 KINASE"/>
    <property type="match status" value="1"/>
</dbReference>
<keyword evidence="10" id="KW-0418">Kinase</keyword>